<organism evidence="1 3">
    <name type="scientific">Rhizophagus clarus</name>
    <dbReference type="NCBI Taxonomy" id="94130"/>
    <lineage>
        <taxon>Eukaryota</taxon>
        <taxon>Fungi</taxon>
        <taxon>Fungi incertae sedis</taxon>
        <taxon>Mucoromycota</taxon>
        <taxon>Glomeromycotina</taxon>
        <taxon>Glomeromycetes</taxon>
        <taxon>Glomerales</taxon>
        <taxon>Glomeraceae</taxon>
        <taxon>Rhizophagus</taxon>
    </lineage>
</organism>
<accession>A0A2Z6QQF9</accession>
<dbReference type="Proteomes" id="UP000615446">
    <property type="component" value="Unassembled WGS sequence"/>
</dbReference>
<gene>
    <name evidence="2" type="ORF">RCL2_000744200</name>
    <name evidence="1" type="ORF">RclHR1_00020020</name>
</gene>
<sequence length="97" mass="11430">MSTIRQELINAAINKTYSLTDYYNIHNNSHKQYEFYQQTLLSDESLIKDENVKAIRRINEASHRDKVMKNSGTRRICENCNKECLATSYCEYCVQII</sequence>
<reference evidence="1 3" key="1">
    <citation type="submission" date="2017-11" db="EMBL/GenBank/DDBJ databases">
        <title>The genome of Rhizophagus clarus HR1 reveals common genetic basis of auxotrophy among arbuscular mycorrhizal fungi.</title>
        <authorList>
            <person name="Kobayashi Y."/>
        </authorList>
    </citation>
    <scope>NUCLEOTIDE SEQUENCE [LARGE SCALE GENOMIC DNA]</scope>
    <source>
        <strain evidence="1 3">HR1</strain>
    </source>
</reference>
<dbReference type="OrthoDB" id="2421825at2759"/>
<keyword evidence="2" id="KW-0808">Transferase</keyword>
<keyword evidence="2" id="KW-0418">Kinase</keyword>
<proteinExistence type="predicted"/>
<reference evidence="2" key="2">
    <citation type="submission" date="2019-10" db="EMBL/GenBank/DDBJ databases">
        <title>Conservation and host-specific expression of non-tandemly repeated heterogenous ribosome RNA gene in arbuscular mycorrhizal fungi.</title>
        <authorList>
            <person name="Maeda T."/>
            <person name="Kobayashi Y."/>
            <person name="Nakagawa T."/>
            <person name="Ezawa T."/>
            <person name="Yamaguchi K."/>
            <person name="Bino T."/>
            <person name="Nishimoto Y."/>
            <person name="Shigenobu S."/>
            <person name="Kawaguchi M."/>
        </authorList>
    </citation>
    <scope>NUCLEOTIDE SEQUENCE</scope>
    <source>
        <strain evidence="2">HR1</strain>
    </source>
</reference>
<dbReference type="STRING" id="94130.A0A2Z6QQF9"/>
<protein>
    <submittedName>
        <fullName evidence="2">Kinase-like domain-containing protein</fullName>
    </submittedName>
</protein>
<dbReference type="AlphaFoldDB" id="A0A2Z6QQF9"/>
<evidence type="ECO:0000313" key="1">
    <source>
        <dbReference type="EMBL" id="GBB92317.1"/>
    </source>
</evidence>
<keyword evidence="3" id="KW-1185">Reference proteome</keyword>
<dbReference type="EMBL" id="BEXD01001112">
    <property type="protein sequence ID" value="GBB92317.1"/>
    <property type="molecule type" value="Genomic_DNA"/>
</dbReference>
<dbReference type="GO" id="GO:0016301">
    <property type="term" value="F:kinase activity"/>
    <property type="evidence" value="ECO:0007669"/>
    <property type="project" value="UniProtKB-KW"/>
</dbReference>
<dbReference type="EMBL" id="BLAL01000047">
    <property type="protein sequence ID" value="GES80146.1"/>
    <property type="molecule type" value="Genomic_DNA"/>
</dbReference>
<comment type="caution">
    <text evidence="1">The sequence shown here is derived from an EMBL/GenBank/DDBJ whole genome shotgun (WGS) entry which is preliminary data.</text>
</comment>
<evidence type="ECO:0000313" key="3">
    <source>
        <dbReference type="Proteomes" id="UP000247702"/>
    </source>
</evidence>
<name>A0A2Z6QQF9_9GLOM</name>
<dbReference type="Proteomes" id="UP000247702">
    <property type="component" value="Unassembled WGS sequence"/>
</dbReference>
<evidence type="ECO:0000313" key="2">
    <source>
        <dbReference type="EMBL" id="GES80146.1"/>
    </source>
</evidence>